<comment type="subcellular location">
    <subcellularLocation>
        <location evidence="1">Cell membrane</location>
        <topology evidence="1">Multi-pass membrane protein</topology>
    </subcellularLocation>
</comment>
<dbReference type="GO" id="GO:0005886">
    <property type="term" value="C:plasma membrane"/>
    <property type="evidence" value="ECO:0007669"/>
    <property type="project" value="UniProtKB-SubCell"/>
</dbReference>
<feature type="domain" description="ABC3 transporter permease C-terminal" evidence="8">
    <location>
        <begin position="273"/>
        <end position="396"/>
    </location>
</feature>
<evidence type="ECO:0000256" key="6">
    <source>
        <dbReference type="ARBA" id="ARBA00038076"/>
    </source>
</evidence>
<gene>
    <name evidence="9" type="ORF">BSZ39_03130</name>
</gene>
<evidence type="ECO:0000256" key="4">
    <source>
        <dbReference type="ARBA" id="ARBA00022989"/>
    </source>
</evidence>
<feature type="transmembrane region" description="Helical" evidence="7">
    <location>
        <begin position="418"/>
        <end position="440"/>
    </location>
</feature>
<name>A0A1Q5Q474_9ACTO</name>
<keyword evidence="2" id="KW-1003">Cell membrane</keyword>
<organism evidence="9 10">
    <name type="scientific">Bowdeniella nasicola</name>
    <dbReference type="NCBI Taxonomy" id="208480"/>
    <lineage>
        <taxon>Bacteria</taxon>
        <taxon>Bacillati</taxon>
        <taxon>Actinomycetota</taxon>
        <taxon>Actinomycetes</taxon>
        <taxon>Actinomycetales</taxon>
        <taxon>Actinomycetaceae</taxon>
        <taxon>Bowdeniella</taxon>
    </lineage>
</organism>
<dbReference type="RefSeq" id="WP_073715933.1">
    <property type="nucleotide sequence ID" value="NZ_MQVR01000011.1"/>
</dbReference>
<comment type="caution">
    <text evidence="9">The sequence shown here is derived from an EMBL/GenBank/DDBJ whole genome shotgun (WGS) entry which is preliminary data.</text>
</comment>
<evidence type="ECO:0000259" key="8">
    <source>
        <dbReference type="Pfam" id="PF02687"/>
    </source>
</evidence>
<feature type="transmembrane region" description="Helical" evidence="7">
    <location>
        <begin position="266"/>
        <end position="288"/>
    </location>
</feature>
<dbReference type="EMBL" id="MQVR01000011">
    <property type="protein sequence ID" value="OKL54606.1"/>
    <property type="molecule type" value="Genomic_DNA"/>
</dbReference>
<feature type="transmembrane region" description="Helical" evidence="7">
    <location>
        <begin position="362"/>
        <end position="386"/>
    </location>
</feature>
<keyword evidence="3 7" id="KW-0812">Transmembrane</keyword>
<dbReference type="Proteomes" id="UP000185628">
    <property type="component" value="Unassembled WGS sequence"/>
</dbReference>
<evidence type="ECO:0000256" key="3">
    <source>
        <dbReference type="ARBA" id="ARBA00022692"/>
    </source>
</evidence>
<evidence type="ECO:0000256" key="1">
    <source>
        <dbReference type="ARBA" id="ARBA00004651"/>
    </source>
</evidence>
<dbReference type="PANTHER" id="PTHR30572:SF4">
    <property type="entry name" value="ABC TRANSPORTER PERMEASE YTRF"/>
    <property type="match status" value="1"/>
</dbReference>
<dbReference type="PANTHER" id="PTHR30572">
    <property type="entry name" value="MEMBRANE COMPONENT OF TRANSPORTER-RELATED"/>
    <property type="match status" value="1"/>
</dbReference>
<evidence type="ECO:0000313" key="10">
    <source>
        <dbReference type="Proteomes" id="UP000185628"/>
    </source>
</evidence>
<reference evidence="10" key="1">
    <citation type="submission" date="2016-12" db="EMBL/GenBank/DDBJ databases">
        <authorList>
            <person name="Meng X."/>
        </authorList>
    </citation>
    <scope>NUCLEOTIDE SEQUENCE [LARGE SCALE GENOMIC DNA]</scope>
    <source>
        <strain evidence="10">DSM 19116</strain>
    </source>
</reference>
<evidence type="ECO:0000313" key="9">
    <source>
        <dbReference type="EMBL" id="OKL54606.1"/>
    </source>
</evidence>
<feature type="transmembrane region" description="Helical" evidence="7">
    <location>
        <begin position="859"/>
        <end position="880"/>
    </location>
</feature>
<dbReference type="InterPro" id="IPR050250">
    <property type="entry name" value="Macrolide_Exporter_MacB"/>
</dbReference>
<proteinExistence type="inferred from homology"/>
<dbReference type="InterPro" id="IPR003838">
    <property type="entry name" value="ABC3_permease_C"/>
</dbReference>
<evidence type="ECO:0000256" key="5">
    <source>
        <dbReference type="ARBA" id="ARBA00023136"/>
    </source>
</evidence>
<dbReference type="GO" id="GO:0022857">
    <property type="term" value="F:transmembrane transporter activity"/>
    <property type="evidence" value="ECO:0007669"/>
    <property type="project" value="TreeGrafter"/>
</dbReference>
<keyword evidence="4 7" id="KW-1133">Transmembrane helix</keyword>
<feature type="transmembrane region" description="Helical" evidence="7">
    <location>
        <begin position="21"/>
        <end position="40"/>
    </location>
</feature>
<feature type="transmembrane region" description="Helical" evidence="7">
    <location>
        <begin position="814"/>
        <end position="847"/>
    </location>
</feature>
<protein>
    <recommendedName>
        <fullName evidence="8">ABC3 transporter permease C-terminal domain-containing protein</fullName>
    </recommendedName>
</protein>
<keyword evidence="10" id="KW-1185">Reference proteome</keyword>
<dbReference type="Pfam" id="PF02687">
    <property type="entry name" value="FtsX"/>
    <property type="match status" value="2"/>
</dbReference>
<evidence type="ECO:0000256" key="2">
    <source>
        <dbReference type="ARBA" id="ARBA00022475"/>
    </source>
</evidence>
<feature type="transmembrane region" description="Helical" evidence="7">
    <location>
        <begin position="764"/>
        <end position="793"/>
    </location>
</feature>
<accession>A0A1Q5Q474</accession>
<comment type="similarity">
    <text evidence="6">Belongs to the ABC-4 integral membrane protein family.</text>
</comment>
<feature type="transmembrane region" description="Helical" evidence="7">
    <location>
        <begin position="323"/>
        <end position="350"/>
    </location>
</feature>
<dbReference type="OrthoDB" id="9780560at2"/>
<feature type="domain" description="ABC3 transporter permease C-terminal" evidence="8">
    <location>
        <begin position="772"/>
        <end position="885"/>
    </location>
</feature>
<dbReference type="AlphaFoldDB" id="A0A1Q5Q474"/>
<keyword evidence="5 7" id="KW-0472">Membrane</keyword>
<sequence length="896" mass="93274">MWSLARAQIHAGWPRLVPGGIALMIATAIISVALMSGTVISNVAMRMFALDYGNTDVVVSNITGSLDSATIEDIAAEPLASTVVGDTTGVVGVAHDGTVSNELFVPTQPEEFARYSLAEGRAPANAGEVALTESQAETYGVGLGDSITIALTIPAANADDVTAKDGTVECEGETCSLRVPVTVTGFVHPPPLVVSEVSCLVLSPDDIAAWHDYGALPESVDRLLISSPDPAGLIASITANYPENIAATSVREASQLRFDDTTGNTALIPAIVIVFATLAMVVAGLIIANTFHVTVAHRVRHYALLRCVGAQRSQIHGAVMYEAAVVGLVAGLSGVLLGYGLIAALLAYLANLPTTADLSMSIPISAVSIVVPALISIVISLIASLWPANIATRQEPLEVLSGAETAPMRLPTKLRFRIGLGLFLGGVIGLGVSLLLQPWLRTLIPAFPVLPLTLGFVCVFIAALIAGLAVLAPRILPPITRSLARGIAAILPGNYRVPIRLTQASLQQQPGRTTAATMAVFLTTALVALSSVGTAVVRSSVSSAFGNLFAFDLEVHTDGTKEGLSESFFRSRLEGLPGVGEIAIGRASHLGMAFGTDDVRTAISVIGVDPVAVTLTTRIESLPKSMGDDVLVIGQEYGIPEEVTQVRLWRLPSGDLPPDHELLGPPEGGNDTDPMSIGEIPKDAVTLRVVHAPSGTPTMLTRTTFDSLVPDAKGLVALAHVNPDDSARAVESVQTAFASSSLGSPFWISGSAVIRGAVDQVLSVLVAVVAALLAIAVFISFVGVTNTLMLSAIERRREVALLRAVGMTKRQLRMALASEGFLMTVIGTTLGIACGGLIGAAGSAFILHQADVPVEFSLPLRFLVLLVALTVPAGIISSILPAHTVLKDFQVEDLAE</sequence>
<feature type="transmembrane region" description="Helical" evidence="7">
    <location>
        <begin position="452"/>
        <end position="472"/>
    </location>
</feature>
<evidence type="ECO:0000256" key="7">
    <source>
        <dbReference type="SAM" id="Phobius"/>
    </source>
</evidence>